<accession>A0AAD8V570</accession>
<gene>
    <name evidence="1" type="ORF">QYE76_016926</name>
</gene>
<evidence type="ECO:0008006" key="3">
    <source>
        <dbReference type="Google" id="ProtNLM"/>
    </source>
</evidence>
<proteinExistence type="predicted"/>
<name>A0AAD8V570_LOLMU</name>
<dbReference type="EMBL" id="JAUUTY010000693">
    <property type="protein sequence ID" value="KAK1594692.1"/>
    <property type="molecule type" value="Genomic_DNA"/>
</dbReference>
<organism evidence="1 2">
    <name type="scientific">Lolium multiflorum</name>
    <name type="common">Italian ryegrass</name>
    <name type="synonym">Lolium perenne subsp. multiflorum</name>
    <dbReference type="NCBI Taxonomy" id="4521"/>
    <lineage>
        <taxon>Eukaryota</taxon>
        <taxon>Viridiplantae</taxon>
        <taxon>Streptophyta</taxon>
        <taxon>Embryophyta</taxon>
        <taxon>Tracheophyta</taxon>
        <taxon>Spermatophyta</taxon>
        <taxon>Magnoliopsida</taxon>
        <taxon>Liliopsida</taxon>
        <taxon>Poales</taxon>
        <taxon>Poaceae</taxon>
        <taxon>BOP clade</taxon>
        <taxon>Pooideae</taxon>
        <taxon>Poodae</taxon>
        <taxon>Poeae</taxon>
        <taxon>Poeae Chloroplast Group 2 (Poeae type)</taxon>
        <taxon>Loliodinae</taxon>
        <taxon>Loliinae</taxon>
        <taxon>Lolium</taxon>
    </lineage>
</organism>
<evidence type="ECO:0000313" key="1">
    <source>
        <dbReference type="EMBL" id="KAK1594692.1"/>
    </source>
</evidence>
<reference evidence="1" key="1">
    <citation type="submission" date="2023-07" db="EMBL/GenBank/DDBJ databases">
        <title>A chromosome-level genome assembly of Lolium multiflorum.</title>
        <authorList>
            <person name="Chen Y."/>
            <person name="Copetti D."/>
            <person name="Kolliker R."/>
            <person name="Studer B."/>
        </authorList>
    </citation>
    <scope>NUCLEOTIDE SEQUENCE</scope>
    <source>
        <strain evidence="1">02402/16</strain>
        <tissue evidence="1">Leaf</tissue>
    </source>
</reference>
<dbReference type="Proteomes" id="UP001231189">
    <property type="component" value="Unassembled WGS sequence"/>
</dbReference>
<dbReference type="AlphaFoldDB" id="A0AAD8V570"/>
<protein>
    <recommendedName>
        <fullName evidence="3">Reverse transcriptase zinc-binding domain-containing protein</fullName>
    </recommendedName>
</protein>
<keyword evidence="2" id="KW-1185">Reference proteome</keyword>
<sequence>MCPLCCQEEETVEHMMIQCSYAREIWYHLLLPRRMHRHTPTANSQLASWWPKLSNDTPKADRKEVNSLVILIARNHMLESQYGGIKEADFVRNIHVKTKELIEKKGKNNAARVNKKRKEILFKLVDTVWVHFRKDRFPKLRKSKLLPRGADLGASRSTPFEGVGGDDEDIPTTLLPPSLQDEDDAVVKLKSNEVRIGPIARARAKLLKEQVNLFLSDTLINENFIQPKSYYLCMIRYGEGASIARGEEKQLDVKLDLELDMTPDMKTSYGSAREERETS</sequence>
<comment type="caution">
    <text evidence="1">The sequence shown here is derived from an EMBL/GenBank/DDBJ whole genome shotgun (WGS) entry which is preliminary data.</text>
</comment>
<evidence type="ECO:0000313" key="2">
    <source>
        <dbReference type="Proteomes" id="UP001231189"/>
    </source>
</evidence>